<evidence type="ECO:0000256" key="6">
    <source>
        <dbReference type="ARBA" id="ARBA00022958"/>
    </source>
</evidence>
<dbReference type="InterPro" id="IPR038770">
    <property type="entry name" value="Na+/solute_symporter_sf"/>
</dbReference>
<accession>A0ABP8V120</accession>
<dbReference type="PANTHER" id="PTHR46157">
    <property type="entry name" value="K(+) EFFLUX ANTIPORTER 3, CHLOROPLASTIC"/>
    <property type="match status" value="1"/>
</dbReference>
<dbReference type="InterPro" id="IPR006037">
    <property type="entry name" value="RCK_C"/>
</dbReference>
<dbReference type="PROSITE" id="PS51201">
    <property type="entry name" value="RCK_N"/>
    <property type="match status" value="1"/>
</dbReference>
<protein>
    <submittedName>
        <fullName evidence="13">Monovalent cation:proton antiporter family protein</fullName>
    </submittedName>
</protein>
<feature type="transmembrane region" description="Helical" evidence="10">
    <location>
        <begin position="86"/>
        <end position="110"/>
    </location>
</feature>
<evidence type="ECO:0000313" key="14">
    <source>
        <dbReference type="Proteomes" id="UP001500604"/>
    </source>
</evidence>
<dbReference type="InterPro" id="IPR006153">
    <property type="entry name" value="Cation/H_exchanger_TM"/>
</dbReference>
<dbReference type="RefSeq" id="WP_345194920.1">
    <property type="nucleotide sequence ID" value="NZ_BAABFL010000122.1"/>
</dbReference>
<feature type="transmembrane region" description="Helical" evidence="10">
    <location>
        <begin position="267"/>
        <end position="284"/>
    </location>
</feature>
<feature type="domain" description="RCK C-terminal" evidence="12">
    <location>
        <begin position="575"/>
        <end position="658"/>
    </location>
</feature>
<dbReference type="InterPro" id="IPR036721">
    <property type="entry name" value="RCK_C_sf"/>
</dbReference>
<evidence type="ECO:0000256" key="7">
    <source>
        <dbReference type="ARBA" id="ARBA00022989"/>
    </source>
</evidence>
<evidence type="ECO:0000256" key="8">
    <source>
        <dbReference type="ARBA" id="ARBA00023065"/>
    </source>
</evidence>
<feature type="transmembrane region" description="Helical" evidence="10">
    <location>
        <begin position="6"/>
        <end position="24"/>
    </location>
</feature>
<name>A0ABP8V120_9GAMM</name>
<feature type="transmembrane region" description="Helical" evidence="10">
    <location>
        <begin position="176"/>
        <end position="198"/>
    </location>
</feature>
<evidence type="ECO:0000256" key="4">
    <source>
        <dbReference type="ARBA" id="ARBA00022538"/>
    </source>
</evidence>
<feature type="transmembrane region" description="Helical" evidence="10">
    <location>
        <begin position="116"/>
        <end position="135"/>
    </location>
</feature>
<comment type="subcellular location">
    <subcellularLocation>
        <location evidence="1">Membrane</location>
        <topology evidence="1">Multi-pass membrane protein</topology>
    </subcellularLocation>
</comment>
<feature type="transmembrane region" description="Helical" evidence="10">
    <location>
        <begin position="31"/>
        <end position="49"/>
    </location>
</feature>
<evidence type="ECO:0000256" key="1">
    <source>
        <dbReference type="ARBA" id="ARBA00004141"/>
    </source>
</evidence>
<feature type="domain" description="RCK N-terminal" evidence="11">
    <location>
        <begin position="410"/>
        <end position="527"/>
    </location>
</feature>
<dbReference type="Gene3D" id="3.40.50.720">
    <property type="entry name" value="NAD(P)-binding Rossmann-like Domain"/>
    <property type="match status" value="1"/>
</dbReference>
<evidence type="ECO:0000256" key="5">
    <source>
        <dbReference type="ARBA" id="ARBA00022692"/>
    </source>
</evidence>
<dbReference type="InterPro" id="IPR036291">
    <property type="entry name" value="NAD(P)-bd_dom_sf"/>
</dbReference>
<keyword evidence="7 10" id="KW-1133">Transmembrane helix</keyword>
<evidence type="ECO:0000259" key="12">
    <source>
        <dbReference type="PROSITE" id="PS51202"/>
    </source>
</evidence>
<keyword evidence="3" id="KW-0050">Antiport</keyword>
<dbReference type="EMBL" id="BAABFL010000122">
    <property type="protein sequence ID" value="GAA4649154.1"/>
    <property type="molecule type" value="Genomic_DNA"/>
</dbReference>
<keyword evidence="2" id="KW-0813">Transport</keyword>
<evidence type="ECO:0000259" key="11">
    <source>
        <dbReference type="PROSITE" id="PS51201"/>
    </source>
</evidence>
<organism evidence="13 14">
    <name type="scientific">Kistimonas scapharcae</name>
    <dbReference type="NCBI Taxonomy" id="1036133"/>
    <lineage>
        <taxon>Bacteria</taxon>
        <taxon>Pseudomonadati</taxon>
        <taxon>Pseudomonadota</taxon>
        <taxon>Gammaproteobacteria</taxon>
        <taxon>Oceanospirillales</taxon>
        <taxon>Endozoicomonadaceae</taxon>
        <taxon>Kistimonas</taxon>
    </lineage>
</organism>
<proteinExistence type="predicted"/>
<keyword evidence="5 10" id="KW-0812">Transmembrane</keyword>
<dbReference type="Pfam" id="PF00999">
    <property type="entry name" value="Na_H_Exchanger"/>
    <property type="match status" value="1"/>
</dbReference>
<dbReference type="SUPFAM" id="SSF51735">
    <property type="entry name" value="NAD(P)-binding Rossmann-fold domains"/>
    <property type="match status" value="1"/>
</dbReference>
<feature type="transmembrane region" description="Helical" evidence="10">
    <location>
        <begin position="55"/>
        <end position="74"/>
    </location>
</feature>
<dbReference type="Pfam" id="PF02080">
    <property type="entry name" value="TrkA_C"/>
    <property type="match status" value="1"/>
</dbReference>
<feature type="transmembrane region" description="Helical" evidence="10">
    <location>
        <begin position="218"/>
        <end position="247"/>
    </location>
</feature>
<dbReference type="PROSITE" id="PS51202">
    <property type="entry name" value="RCK_C"/>
    <property type="match status" value="1"/>
</dbReference>
<feature type="transmembrane region" description="Helical" evidence="10">
    <location>
        <begin position="359"/>
        <end position="377"/>
    </location>
</feature>
<keyword evidence="6" id="KW-0630">Potassium</keyword>
<dbReference type="PANTHER" id="PTHR46157:SF4">
    <property type="entry name" value="K(+) EFFLUX ANTIPORTER 3, CHLOROPLASTIC"/>
    <property type="match status" value="1"/>
</dbReference>
<comment type="caution">
    <text evidence="13">The sequence shown here is derived from an EMBL/GenBank/DDBJ whole genome shotgun (WGS) entry which is preliminary data.</text>
</comment>
<dbReference type="Pfam" id="PF02254">
    <property type="entry name" value="TrkA_N"/>
    <property type="match status" value="1"/>
</dbReference>
<keyword evidence="4" id="KW-0633">Potassium transport</keyword>
<evidence type="ECO:0000313" key="13">
    <source>
        <dbReference type="EMBL" id="GAA4649154.1"/>
    </source>
</evidence>
<evidence type="ECO:0000256" key="3">
    <source>
        <dbReference type="ARBA" id="ARBA00022449"/>
    </source>
</evidence>
<keyword evidence="8" id="KW-0406">Ion transport</keyword>
<gene>
    <name evidence="13" type="ORF">GCM10023116_14280</name>
</gene>
<evidence type="ECO:0000256" key="2">
    <source>
        <dbReference type="ARBA" id="ARBA00022448"/>
    </source>
</evidence>
<feature type="transmembrane region" description="Helical" evidence="10">
    <location>
        <begin position="296"/>
        <end position="319"/>
    </location>
</feature>
<sequence>MDFSFFNQLLIIFSLSVVCIAVFHRLRISDTLAYLVVGLILGPTATGFIDSSFDISLLAEIGVVFLLFSLGLEFSLSNMLAMRRVVFGLGGLQVLISTVLIGFCGLLLGFSHAGALVMAAGLSLSSTAIVSKELSRRNEIRSDHGQLAIGTLIFQDIAAVFFLILVPAVGGFGESGLAMSLIISLAKGSLFVVFMLMIGRWVMPKIFHEIARARSEELFVLTAIVVALLAAWLTHLLSLSMALGGFVAGMMLGESHYRHQVEADIRPFRDILLGLFFVSIGLMLDLDQFLSQWHLILLASAGLILFKAVLISQLSYFVFPDRKAAIRTGLSLAQGGEFCFALVALAANNQFLSASTSSLILSVTIVSMAVTPLLIRYSETIAERLTGERKKRPTMISSADRIRQETETMDNHILICGYGRVGQAISRFLDKESLPFAVLDDDPVHVREATRASMPVFYGDCQRLELLEAAGLKRARLVAICINNSRNAHAALKKIRSVNADIPILVRTRDDAMMDTLKRDGATEVFPEVLESSLLIISHVLHLLGHNKLAVAQRIDAVRRQHYNILHGSFFGTSEALHDLDGNPQQFLHAVTLPEKAYAVGKRLSEIPLDKTGVHIQKLTRDNDSVPLCNDPSLHSDDVVLINGTPEQIEHAETVLLSGQ</sequence>
<keyword evidence="9 10" id="KW-0472">Membrane</keyword>
<feature type="transmembrane region" description="Helical" evidence="10">
    <location>
        <begin position="325"/>
        <end position="347"/>
    </location>
</feature>
<dbReference type="Proteomes" id="UP001500604">
    <property type="component" value="Unassembled WGS sequence"/>
</dbReference>
<feature type="transmembrane region" description="Helical" evidence="10">
    <location>
        <begin position="147"/>
        <end position="170"/>
    </location>
</feature>
<dbReference type="Gene3D" id="3.30.70.1450">
    <property type="entry name" value="Regulator of K+ conductance, C-terminal domain"/>
    <property type="match status" value="1"/>
</dbReference>
<reference evidence="14" key="1">
    <citation type="journal article" date="2019" name="Int. J. Syst. Evol. Microbiol.">
        <title>The Global Catalogue of Microorganisms (GCM) 10K type strain sequencing project: providing services to taxonomists for standard genome sequencing and annotation.</title>
        <authorList>
            <consortium name="The Broad Institute Genomics Platform"/>
            <consortium name="The Broad Institute Genome Sequencing Center for Infectious Disease"/>
            <person name="Wu L."/>
            <person name="Ma J."/>
        </authorList>
    </citation>
    <scope>NUCLEOTIDE SEQUENCE [LARGE SCALE GENOMIC DNA]</scope>
    <source>
        <strain evidence="14">JCM 17805</strain>
    </source>
</reference>
<evidence type="ECO:0000256" key="9">
    <source>
        <dbReference type="ARBA" id="ARBA00023136"/>
    </source>
</evidence>
<dbReference type="SUPFAM" id="SSF116726">
    <property type="entry name" value="TrkA C-terminal domain-like"/>
    <property type="match status" value="1"/>
</dbReference>
<dbReference type="Gene3D" id="1.20.1530.20">
    <property type="match status" value="1"/>
</dbReference>
<evidence type="ECO:0000256" key="10">
    <source>
        <dbReference type="SAM" id="Phobius"/>
    </source>
</evidence>
<keyword evidence="14" id="KW-1185">Reference proteome</keyword>
<dbReference type="InterPro" id="IPR003148">
    <property type="entry name" value="RCK_N"/>
</dbReference>